<dbReference type="AlphaFoldDB" id="A0AB74UN76"/>
<dbReference type="RefSeq" id="WP_395120845.1">
    <property type="nucleotide sequence ID" value="NZ_CP170721.1"/>
</dbReference>
<proteinExistence type="predicted"/>
<dbReference type="Pfam" id="PF14078">
    <property type="entry name" value="DUF4259"/>
    <property type="match status" value="1"/>
</dbReference>
<organism evidence="1">
    <name type="scientific">Rhodanobacter sp. FW102-FHT14D07</name>
    <dbReference type="NCBI Taxonomy" id="3351462"/>
    <lineage>
        <taxon>Bacteria</taxon>
        <taxon>Pseudomonadati</taxon>
        <taxon>Pseudomonadota</taxon>
        <taxon>Gammaproteobacteria</taxon>
        <taxon>Lysobacterales</taxon>
        <taxon>Rhodanobacteraceae</taxon>
        <taxon>Rhodanobacter</taxon>
    </lineage>
</organism>
<name>A0AB74UN76_9GAMM</name>
<reference evidence="1" key="1">
    <citation type="submission" date="2024-10" db="EMBL/GenBank/DDBJ databases">
        <authorList>
            <person name="Lesea H.P."/>
            <person name="Kuehl J.V."/>
            <person name="Chandonia J.-M."/>
        </authorList>
    </citation>
    <scope>NUCLEOTIDE SEQUENCE</scope>
    <source>
        <strain evidence="1">FW102-FHT14D07</strain>
    </source>
</reference>
<sequence>MGTWALHSFANDDAGDLLGDLVDGTDLSPVQEAIDRVQSKQGYLEAPDAQRGIAACEVVALVLGHASAASHADDDLAAWIARVKPSVDAGTVSQAVQVVDRVLAPDSELRELWEESDEFNAWEADVRSLRARLHRCSTPASGQEGL</sequence>
<accession>A0AB74UN76</accession>
<dbReference type="EMBL" id="CP170721">
    <property type="protein sequence ID" value="XIA18033.1"/>
    <property type="molecule type" value="Genomic_DNA"/>
</dbReference>
<evidence type="ECO:0000313" key="1">
    <source>
        <dbReference type="EMBL" id="XIA18033.1"/>
    </source>
</evidence>
<protein>
    <submittedName>
        <fullName evidence="1">DUF4259 domain-containing protein</fullName>
    </submittedName>
</protein>
<dbReference type="InterPro" id="IPR025355">
    <property type="entry name" value="DUF4259"/>
</dbReference>
<gene>
    <name evidence="1" type="ORF">ACFYG5_15915</name>
</gene>